<dbReference type="AlphaFoldDB" id="A0A176RUF7"/>
<reference evidence="1 2" key="1">
    <citation type="submission" date="2016-05" db="EMBL/GenBank/DDBJ databases">
        <title>Single-cell genome of chain-forming Candidatus Thiomargarita nelsonii and comparison to other large sulfur-oxidizing bacteria.</title>
        <authorList>
            <person name="Winkel M."/>
            <person name="Salman V."/>
            <person name="Woyke T."/>
            <person name="Schulz-Vogt H."/>
            <person name="Richter M."/>
            <person name="Flood B."/>
            <person name="Bailey J."/>
            <person name="Amann R."/>
            <person name="Mussmann M."/>
        </authorList>
    </citation>
    <scope>NUCLEOTIDE SEQUENCE [LARGE SCALE GENOMIC DNA]</scope>
    <source>
        <strain evidence="1 2">THI036</strain>
    </source>
</reference>
<comment type="caution">
    <text evidence="1">The sequence shown here is derived from an EMBL/GenBank/DDBJ whole genome shotgun (WGS) entry which is preliminary data.</text>
</comment>
<gene>
    <name evidence="1" type="ORF">THIOM_004986</name>
</gene>
<accession>A0A176RUF7</accession>
<evidence type="ECO:0000313" key="1">
    <source>
        <dbReference type="EMBL" id="OAD19380.1"/>
    </source>
</evidence>
<sequence>MCVVNEKVSAKLSCIFHKFMLLCRRCCKFILYSRTNLISCDTRLTKEVKL</sequence>
<dbReference type="Proteomes" id="UP000076962">
    <property type="component" value="Unassembled WGS sequence"/>
</dbReference>
<proteinExistence type="predicted"/>
<name>A0A176RUF7_9GAMM</name>
<evidence type="ECO:0000313" key="2">
    <source>
        <dbReference type="Proteomes" id="UP000076962"/>
    </source>
</evidence>
<protein>
    <submittedName>
        <fullName evidence="1">Uncharacterized protein</fullName>
    </submittedName>
</protein>
<organism evidence="1 2">
    <name type="scientific">Candidatus Thiomargarita nelsonii</name>
    <dbReference type="NCBI Taxonomy" id="1003181"/>
    <lineage>
        <taxon>Bacteria</taxon>
        <taxon>Pseudomonadati</taxon>
        <taxon>Pseudomonadota</taxon>
        <taxon>Gammaproteobacteria</taxon>
        <taxon>Thiotrichales</taxon>
        <taxon>Thiotrichaceae</taxon>
        <taxon>Thiomargarita</taxon>
    </lineage>
</organism>
<keyword evidence="2" id="KW-1185">Reference proteome</keyword>
<dbReference type="EMBL" id="LUTY01002822">
    <property type="protein sequence ID" value="OAD19380.1"/>
    <property type="molecule type" value="Genomic_DNA"/>
</dbReference>